<dbReference type="SUPFAM" id="SSF55785">
    <property type="entry name" value="PYP-like sensor domain (PAS domain)"/>
    <property type="match status" value="2"/>
</dbReference>
<dbReference type="Gene3D" id="3.30.450.20">
    <property type="entry name" value="PAS domain"/>
    <property type="match status" value="2"/>
</dbReference>
<evidence type="ECO:0000256" key="9">
    <source>
        <dbReference type="ARBA" id="ARBA00022737"/>
    </source>
</evidence>
<dbReference type="EMBL" id="MPSB01000002">
    <property type="protein sequence ID" value="ONF97022.1"/>
    <property type="molecule type" value="Genomic_DNA"/>
</dbReference>
<dbReference type="RefSeq" id="WP_076743285.1">
    <property type="nucleotide sequence ID" value="NZ_MPSB01000002.1"/>
</dbReference>
<keyword evidence="8 19" id="KW-0808">Transferase</keyword>
<dbReference type="AlphaFoldDB" id="A0A1V2EWH0"/>
<dbReference type="OrthoDB" id="9760752at2"/>
<keyword evidence="7" id="KW-0288">FMN</keyword>
<name>A0A1V2EWH0_9SPHN</name>
<feature type="domain" description="PAS" evidence="17">
    <location>
        <begin position="133"/>
        <end position="203"/>
    </location>
</feature>
<reference evidence="19 20" key="1">
    <citation type="submission" date="2016-11" db="EMBL/GenBank/DDBJ databases">
        <title>Genome sequence of Sphingomonas jeddahensis G39.</title>
        <authorList>
            <person name="Poehlein A."/>
            <person name="Wuebbeler J.H."/>
            <person name="Steinbuechel A."/>
            <person name="Daniel R."/>
        </authorList>
    </citation>
    <scope>NUCLEOTIDE SEQUENCE [LARGE SCALE GENOMIC DNA]</scope>
    <source>
        <strain evidence="19 20">G39</strain>
    </source>
</reference>
<evidence type="ECO:0000256" key="10">
    <source>
        <dbReference type="ARBA" id="ARBA00022741"/>
    </source>
</evidence>
<organism evidence="19 20">
    <name type="scientific">Sphingomonas jeddahensis</name>
    <dbReference type="NCBI Taxonomy" id="1915074"/>
    <lineage>
        <taxon>Bacteria</taxon>
        <taxon>Pseudomonadati</taxon>
        <taxon>Pseudomonadota</taxon>
        <taxon>Alphaproteobacteria</taxon>
        <taxon>Sphingomonadales</taxon>
        <taxon>Sphingomonadaceae</taxon>
        <taxon>Sphingomonas</taxon>
    </lineage>
</organism>
<evidence type="ECO:0000256" key="12">
    <source>
        <dbReference type="ARBA" id="ARBA00022840"/>
    </source>
</evidence>
<dbReference type="SUPFAM" id="SSF55874">
    <property type="entry name" value="ATPase domain of HSP90 chaperone/DNA topoisomerase II/histidine kinase"/>
    <property type="match status" value="1"/>
</dbReference>
<sequence length="596" mass="67461">MARPAGDQGEQARLLDENEQLRASLESALEENAGLAEERDRLRQRMSDLSQELRLTQSAVSQQAERTGWLEPAYAQRGQTEEELRVAFEELQVLTEELEVANTDLHQTNRELDTRVEQRTRQLKEINEALQTTGASLRAVADLVPELLWRTDARGKADWFNQRWTDYTGEFLEQSLGLGWLEALHPRDKDVARTAWSIAIGSGKPFQHEFRIRDAAGEYRWFLVRAEPLTENGRILRWFAAGTDIHGQRMTMEALQRSELRFRTLIEGIPQLVWRAVGGGQWTWSSPQWSAYTGQDETEARGLGWLDAFHPDDRAAATEAWERAQDSGRLDIEGRIFHAPEERYRHFRTRALRVRDEPGRAMEWLGTSTDVDDILQLQEAQSVLVAELQHRTRNLMAVVQAVTTRTLRGAASLEQFAACIDDRFSALARVQSLLSRRETGTRVPFDLLLRDELSAHVELDAAAESGKVTLEGPPRVPLRSATIQTFALALHELATNAVKYGALASADGRLRVRWGVRRDEPSEPRLWVDWRESGVSDMPGSDTPARGGGYGRELIERALPYQLGARTSYRFEPDGVHCTIEMPVPAETHVMEKADG</sequence>
<keyword evidence="9" id="KW-0677">Repeat</keyword>
<dbReference type="InterPro" id="IPR035965">
    <property type="entry name" value="PAS-like_dom_sf"/>
</dbReference>
<evidence type="ECO:0000256" key="15">
    <source>
        <dbReference type="ARBA" id="ARBA00023170"/>
    </source>
</evidence>
<dbReference type="GO" id="GO:0005524">
    <property type="term" value="F:ATP binding"/>
    <property type="evidence" value="ECO:0007669"/>
    <property type="project" value="UniProtKB-KW"/>
</dbReference>
<evidence type="ECO:0000256" key="13">
    <source>
        <dbReference type="ARBA" id="ARBA00022991"/>
    </source>
</evidence>
<dbReference type="EC" id="2.7.13.3" evidence="2"/>
<dbReference type="NCBIfam" id="TIGR00229">
    <property type="entry name" value="sensory_box"/>
    <property type="match status" value="2"/>
</dbReference>
<keyword evidence="6" id="KW-0285">Flavoprotein</keyword>
<evidence type="ECO:0000256" key="11">
    <source>
        <dbReference type="ARBA" id="ARBA00022777"/>
    </source>
</evidence>
<dbReference type="InterPro" id="IPR001610">
    <property type="entry name" value="PAC"/>
</dbReference>
<gene>
    <name evidence="19" type="primary">lov</name>
    <name evidence="19" type="ORF">SPHI_04570</name>
</gene>
<keyword evidence="13" id="KW-0157">Chromophore</keyword>
<evidence type="ECO:0000256" key="16">
    <source>
        <dbReference type="SAM" id="Coils"/>
    </source>
</evidence>
<dbReference type="PANTHER" id="PTHR41523:SF7">
    <property type="entry name" value="HISTIDINE KINASE"/>
    <property type="match status" value="1"/>
</dbReference>
<feature type="domain" description="PAC" evidence="18">
    <location>
        <begin position="206"/>
        <end position="257"/>
    </location>
</feature>
<keyword evidence="11 19" id="KW-0418">Kinase</keyword>
<keyword evidence="12" id="KW-0067">ATP-binding</keyword>
<dbReference type="SMART" id="SM00091">
    <property type="entry name" value="PAS"/>
    <property type="match status" value="2"/>
</dbReference>
<keyword evidence="15" id="KW-0675">Receptor</keyword>
<dbReference type="PANTHER" id="PTHR41523">
    <property type="entry name" value="TWO-COMPONENT SYSTEM SENSOR PROTEIN"/>
    <property type="match status" value="1"/>
</dbReference>
<keyword evidence="16" id="KW-0175">Coiled coil</keyword>
<comment type="catalytic activity">
    <reaction evidence="1">
        <text>ATP + protein L-histidine = ADP + protein N-phospho-L-histidine.</text>
        <dbReference type="EC" id="2.7.13.3"/>
    </reaction>
</comment>
<evidence type="ECO:0000256" key="5">
    <source>
        <dbReference type="ARBA" id="ARBA00022606"/>
    </source>
</evidence>
<evidence type="ECO:0000313" key="19">
    <source>
        <dbReference type="EMBL" id="ONF97022.1"/>
    </source>
</evidence>
<dbReference type="SMART" id="SM00086">
    <property type="entry name" value="PAC"/>
    <property type="match status" value="2"/>
</dbReference>
<dbReference type="Pfam" id="PF07536">
    <property type="entry name" value="HWE_HK"/>
    <property type="match status" value="1"/>
</dbReference>
<evidence type="ECO:0000256" key="14">
    <source>
        <dbReference type="ARBA" id="ARBA00023026"/>
    </source>
</evidence>
<evidence type="ECO:0000313" key="20">
    <source>
        <dbReference type="Proteomes" id="UP000188729"/>
    </source>
</evidence>
<dbReference type="STRING" id="1915074.SPHI_04570"/>
<dbReference type="Gene3D" id="3.30.565.10">
    <property type="entry name" value="Histidine kinase-like ATPase, C-terminal domain"/>
    <property type="match status" value="1"/>
</dbReference>
<evidence type="ECO:0000256" key="6">
    <source>
        <dbReference type="ARBA" id="ARBA00022630"/>
    </source>
</evidence>
<dbReference type="Proteomes" id="UP000188729">
    <property type="component" value="Unassembled WGS sequence"/>
</dbReference>
<proteinExistence type="predicted"/>
<keyword evidence="3" id="KW-0600">Photoreceptor protein</keyword>
<evidence type="ECO:0000256" key="1">
    <source>
        <dbReference type="ARBA" id="ARBA00000085"/>
    </source>
</evidence>
<dbReference type="PROSITE" id="PS50112">
    <property type="entry name" value="PAS"/>
    <property type="match status" value="2"/>
</dbReference>
<keyword evidence="10" id="KW-0547">Nucleotide-binding</keyword>
<keyword evidence="4" id="KW-0597">Phosphoprotein</keyword>
<dbReference type="SMART" id="SM00911">
    <property type="entry name" value="HWE_HK"/>
    <property type="match status" value="1"/>
</dbReference>
<dbReference type="Pfam" id="PF08447">
    <property type="entry name" value="PAS_3"/>
    <property type="match status" value="2"/>
</dbReference>
<evidence type="ECO:0000256" key="7">
    <source>
        <dbReference type="ARBA" id="ARBA00022643"/>
    </source>
</evidence>
<keyword evidence="20" id="KW-1185">Reference proteome</keyword>
<protein>
    <recommendedName>
        <fullName evidence="2">histidine kinase</fullName>
        <ecNumber evidence="2">2.7.13.3</ecNumber>
    </recommendedName>
</protein>
<feature type="domain" description="PAS" evidence="17">
    <location>
        <begin position="258"/>
        <end position="328"/>
    </location>
</feature>
<keyword evidence="5" id="KW-0716">Sensory transduction</keyword>
<dbReference type="GO" id="GO:0009881">
    <property type="term" value="F:photoreceptor activity"/>
    <property type="evidence" value="ECO:0007669"/>
    <property type="project" value="UniProtKB-KW"/>
</dbReference>
<evidence type="ECO:0000259" key="18">
    <source>
        <dbReference type="PROSITE" id="PS50113"/>
    </source>
</evidence>
<dbReference type="InterPro" id="IPR000700">
    <property type="entry name" value="PAS-assoc_C"/>
</dbReference>
<evidence type="ECO:0000256" key="2">
    <source>
        <dbReference type="ARBA" id="ARBA00012438"/>
    </source>
</evidence>
<dbReference type="PROSITE" id="PS50113">
    <property type="entry name" value="PAC"/>
    <property type="match status" value="1"/>
</dbReference>
<evidence type="ECO:0000259" key="17">
    <source>
        <dbReference type="PROSITE" id="PS50112"/>
    </source>
</evidence>
<dbReference type="InterPro" id="IPR000014">
    <property type="entry name" value="PAS"/>
</dbReference>
<dbReference type="FunFam" id="3.30.450.20:FF:000099">
    <property type="entry name" value="Sensory box sensor histidine kinase"/>
    <property type="match status" value="1"/>
</dbReference>
<evidence type="ECO:0000256" key="4">
    <source>
        <dbReference type="ARBA" id="ARBA00022553"/>
    </source>
</evidence>
<dbReference type="CDD" id="cd00130">
    <property type="entry name" value="PAS"/>
    <property type="match status" value="2"/>
</dbReference>
<accession>A0A1V2EWH0</accession>
<evidence type="ECO:0000256" key="8">
    <source>
        <dbReference type="ARBA" id="ARBA00022679"/>
    </source>
</evidence>
<dbReference type="InterPro" id="IPR036890">
    <property type="entry name" value="HATPase_C_sf"/>
</dbReference>
<feature type="coiled-coil region" evidence="16">
    <location>
        <begin position="11"/>
        <end position="129"/>
    </location>
</feature>
<dbReference type="InterPro" id="IPR013655">
    <property type="entry name" value="PAS_fold_3"/>
</dbReference>
<dbReference type="InterPro" id="IPR011102">
    <property type="entry name" value="Sig_transdc_His_kinase_HWE"/>
</dbReference>
<comment type="caution">
    <text evidence="19">The sequence shown here is derived from an EMBL/GenBank/DDBJ whole genome shotgun (WGS) entry which is preliminary data.</text>
</comment>
<keyword evidence="14" id="KW-0843">Virulence</keyword>
<evidence type="ECO:0000256" key="3">
    <source>
        <dbReference type="ARBA" id="ARBA00022543"/>
    </source>
</evidence>
<dbReference type="GO" id="GO:0004673">
    <property type="term" value="F:protein histidine kinase activity"/>
    <property type="evidence" value="ECO:0007669"/>
    <property type="project" value="UniProtKB-EC"/>
</dbReference>